<proteinExistence type="predicted"/>
<keyword evidence="2" id="KW-1185">Reference proteome</keyword>
<evidence type="ECO:0000313" key="2">
    <source>
        <dbReference type="Proteomes" id="UP001501844"/>
    </source>
</evidence>
<organism evidence="1 2">
    <name type="scientific">Nibribacter koreensis</name>
    <dbReference type="NCBI Taxonomy" id="1084519"/>
    <lineage>
        <taxon>Bacteria</taxon>
        <taxon>Pseudomonadati</taxon>
        <taxon>Bacteroidota</taxon>
        <taxon>Cytophagia</taxon>
        <taxon>Cytophagales</taxon>
        <taxon>Hymenobacteraceae</taxon>
        <taxon>Nibribacter</taxon>
    </lineage>
</organism>
<accession>A0ABP8F9B4</accession>
<comment type="caution">
    <text evidence="1">The sequence shown here is derived from an EMBL/GenBank/DDBJ whole genome shotgun (WGS) entry which is preliminary data.</text>
</comment>
<gene>
    <name evidence="1" type="ORF">GCM10023183_06430</name>
</gene>
<name>A0ABP8F9B4_9BACT</name>
<dbReference type="EMBL" id="BAABGX010000001">
    <property type="protein sequence ID" value="GAA4298236.1"/>
    <property type="molecule type" value="Genomic_DNA"/>
</dbReference>
<reference evidence="2" key="1">
    <citation type="journal article" date="2019" name="Int. J. Syst. Evol. Microbiol.">
        <title>The Global Catalogue of Microorganisms (GCM) 10K type strain sequencing project: providing services to taxonomists for standard genome sequencing and annotation.</title>
        <authorList>
            <consortium name="The Broad Institute Genomics Platform"/>
            <consortium name="The Broad Institute Genome Sequencing Center for Infectious Disease"/>
            <person name="Wu L."/>
            <person name="Ma J."/>
        </authorList>
    </citation>
    <scope>NUCLEOTIDE SEQUENCE [LARGE SCALE GENOMIC DNA]</scope>
    <source>
        <strain evidence="2">JCM 17917</strain>
    </source>
</reference>
<sequence>MQNPFCKSCRDNGTALSLAHILLIKASPSYRLLKDLVVRVVPTIVCAEYRFGLLSPKQAKNKPAALQQESGRFYI</sequence>
<evidence type="ECO:0000313" key="1">
    <source>
        <dbReference type="EMBL" id="GAA4298236.1"/>
    </source>
</evidence>
<dbReference type="Proteomes" id="UP001501844">
    <property type="component" value="Unassembled WGS sequence"/>
</dbReference>
<protein>
    <submittedName>
        <fullName evidence="1">Uncharacterized protein</fullName>
    </submittedName>
</protein>